<comment type="caution">
    <text evidence="1">The sequence shown here is derived from an EMBL/GenBank/DDBJ whole genome shotgun (WGS) entry which is preliminary data.</text>
</comment>
<evidence type="ECO:0000313" key="2">
    <source>
        <dbReference type="Proteomes" id="UP001489719"/>
    </source>
</evidence>
<accession>A0ACC3TPU1</accession>
<gene>
    <name evidence="1" type="ORF">V1517DRAFT_143222</name>
</gene>
<organism evidence="1 2">
    <name type="scientific">Lipomyces orientalis</name>
    <dbReference type="NCBI Taxonomy" id="1233043"/>
    <lineage>
        <taxon>Eukaryota</taxon>
        <taxon>Fungi</taxon>
        <taxon>Dikarya</taxon>
        <taxon>Ascomycota</taxon>
        <taxon>Saccharomycotina</taxon>
        <taxon>Lipomycetes</taxon>
        <taxon>Lipomycetales</taxon>
        <taxon>Lipomycetaceae</taxon>
        <taxon>Lipomyces</taxon>
    </lineage>
</organism>
<proteinExistence type="predicted"/>
<evidence type="ECO:0000313" key="1">
    <source>
        <dbReference type="EMBL" id="KAK9322148.1"/>
    </source>
</evidence>
<name>A0ACC3TPU1_9ASCO</name>
<reference evidence="2" key="1">
    <citation type="journal article" date="2024" name="Front. Bioeng. Biotechnol.">
        <title>Genome-scale model development and genomic sequencing of the oleaginous clade Lipomyces.</title>
        <authorList>
            <person name="Czajka J.J."/>
            <person name="Han Y."/>
            <person name="Kim J."/>
            <person name="Mondo S.J."/>
            <person name="Hofstad B.A."/>
            <person name="Robles A."/>
            <person name="Haridas S."/>
            <person name="Riley R."/>
            <person name="LaButti K."/>
            <person name="Pangilinan J."/>
            <person name="Andreopoulos W."/>
            <person name="Lipzen A."/>
            <person name="Yan J."/>
            <person name="Wang M."/>
            <person name="Ng V."/>
            <person name="Grigoriev I.V."/>
            <person name="Spatafora J.W."/>
            <person name="Magnuson J.K."/>
            <person name="Baker S.E."/>
            <person name="Pomraning K.R."/>
        </authorList>
    </citation>
    <scope>NUCLEOTIDE SEQUENCE [LARGE SCALE GENOMIC DNA]</scope>
    <source>
        <strain evidence="2">CBS 10300</strain>
    </source>
</reference>
<keyword evidence="2" id="KW-1185">Reference proteome</keyword>
<dbReference type="EMBL" id="MU970082">
    <property type="protein sequence ID" value="KAK9322148.1"/>
    <property type="molecule type" value="Genomic_DNA"/>
</dbReference>
<protein>
    <submittedName>
        <fullName evidence="1">Uncharacterized protein</fullName>
    </submittedName>
</protein>
<sequence length="498" mass="54896">MNDLGKRKRRGSHSDGSLKSESVVHKFITVLEQEDPAHAVLTAKALHRPPPHVTRSPKRTRTEQPAQTDADLVSILEKLRLGGYRGPDDTSLLQELQTDLKAATESVISKLSPTNTLYALVDKFYFYAESLFAKQVASQNPDNANESDESADPYEITVRGDDKEVLYMVSQHGPLFSSLSQKSRIDPREFQVPSFFNTTKIVPMRPSTLTARKLGVLSPSPYYSVVGSAPAVTAKLRPLLADFVHPVNEPLPTAKWLRYGTYSSFAPARDEAHVIVSGSTAAAVWYDRYLRRRAAQQDRSSDEEEDESAQATPAGETSSDARSSTPAAAALTAPEPELPLGDGVEIDPALIREWLTSDAAKAFDEATLTNITTWLARLQELQHTRFRTPPPSAPLVIPPHVYQNPQQLMQMQLQQAQQQQYFIEGPPVSDEERELVRKVQAALAEVVAQVPPYLINDLPSGWIPTLAKNTVGSLPPDNSDTPIVQAPVPQGSGSRRRR</sequence>
<dbReference type="Proteomes" id="UP001489719">
    <property type="component" value="Unassembled WGS sequence"/>
</dbReference>